<sequence>MRKHFTEIVFLILYIENCFPQIVFSSFIKEAEKTYLLRFLCKGMYYFLINKRKRLFIAENLSLIEKM</sequence>
<dbReference type="AlphaFoldDB" id="E4MQD0"/>
<name>E4MQD0_CAPOC</name>
<proteinExistence type="predicted"/>
<gene>
    <name evidence="1" type="ORF">HMPREF1977_0576</name>
</gene>
<dbReference type="Proteomes" id="UP000005391">
    <property type="component" value="Unassembled WGS sequence"/>
</dbReference>
<reference evidence="1 2" key="1">
    <citation type="submission" date="2010-10" db="EMBL/GenBank/DDBJ databases">
        <authorList>
            <person name="Muzny D."/>
            <person name="Qin X."/>
            <person name="Deng J."/>
            <person name="Jiang H."/>
            <person name="Liu Y."/>
            <person name="Qu J."/>
            <person name="Song X.-Z."/>
            <person name="Zhang L."/>
            <person name="Thornton R."/>
            <person name="Coyle M."/>
            <person name="Francisco L."/>
            <person name="Jackson L."/>
            <person name="Javaid M."/>
            <person name="Korchina V."/>
            <person name="Kovar C."/>
            <person name="Mata R."/>
            <person name="Mathew T."/>
            <person name="Ngo R."/>
            <person name="Nguyen L."/>
            <person name="Nguyen N."/>
            <person name="Okwuonu G."/>
            <person name="Ongeri F."/>
            <person name="Pham C."/>
            <person name="Simmons D."/>
            <person name="Wilczek-Boney K."/>
            <person name="Hale W."/>
            <person name="Jakkamsetti A."/>
            <person name="Pham P."/>
            <person name="Ruth R."/>
            <person name="San Lucas F."/>
            <person name="Warren J."/>
            <person name="Zhang J."/>
            <person name="Zhao Z."/>
            <person name="Zhou C."/>
            <person name="Zhu D."/>
            <person name="Lee S."/>
            <person name="Bess C."/>
            <person name="Blankenburg K."/>
            <person name="Forbes L."/>
            <person name="Fu Q."/>
            <person name="Gubbala S."/>
            <person name="Hirani K."/>
            <person name="Jayaseelan J.C."/>
            <person name="Lara F."/>
            <person name="Munidasa M."/>
            <person name="Palculict T."/>
            <person name="Patil S."/>
            <person name="Pu L.-L."/>
            <person name="Saada N."/>
            <person name="Tang L."/>
            <person name="Weissenberger G."/>
            <person name="Zhu Y."/>
            <person name="Hemphill L."/>
            <person name="Shang Y."/>
            <person name="Youmans B."/>
            <person name="Ayvaz T."/>
            <person name="Ross M."/>
            <person name="Santibanez J."/>
            <person name="Aqrawi P."/>
            <person name="Gross S."/>
            <person name="Joshi V."/>
            <person name="Fowler G."/>
            <person name="Nazareth L."/>
            <person name="Reid J."/>
            <person name="Worley K."/>
            <person name="Petrosino J."/>
            <person name="Highlander S."/>
            <person name="Gibbs R."/>
        </authorList>
    </citation>
    <scope>NUCLEOTIDE SEQUENCE [LARGE SCALE GENOMIC DNA]</scope>
    <source>
        <strain evidence="1 2">F0287</strain>
    </source>
</reference>
<dbReference type="HOGENOM" id="CLU_2804525_0_0_10"/>
<organism evidence="1 2">
    <name type="scientific">Capnocytophaga ochracea F0287</name>
    <dbReference type="NCBI Taxonomy" id="873517"/>
    <lineage>
        <taxon>Bacteria</taxon>
        <taxon>Pseudomonadati</taxon>
        <taxon>Bacteroidota</taxon>
        <taxon>Flavobacteriia</taxon>
        <taxon>Flavobacteriales</taxon>
        <taxon>Flavobacteriaceae</taxon>
        <taxon>Capnocytophaga</taxon>
    </lineage>
</organism>
<evidence type="ECO:0000313" key="2">
    <source>
        <dbReference type="Proteomes" id="UP000005391"/>
    </source>
</evidence>
<protein>
    <submittedName>
        <fullName evidence="1">Uncharacterized protein</fullName>
    </submittedName>
</protein>
<evidence type="ECO:0000313" key="1">
    <source>
        <dbReference type="EMBL" id="EFS98093.1"/>
    </source>
</evidence>
<dbReference type="EMBL" id="AEOH01000015">
    <property type="protein sequence ID" value="EFS98093.1"/>
    <property type="molecule type" value="Genomic_DNA"/>
</dbReference>
<comment type="caution">
    <text evidence="1">The sequence shown here is derived from an EMBL/GenBank/DDBJ whole genome shotgun (WGS) entry which is preliminary data.</text>
</comment>
<accession>E4MQD0</accession>